<keyword evidence="1" id="KW-0862">Zinc</keyword>
<dbReference type="InterPro" id="IPR036875">
    <property type="entry name" value="Znf_CCHC_sf"/>
</dbReference>
<evidence type="ECO:0000256" key="2">
    <source>
        <dbReference type="SAM" id="MobiDB-lite"/>
    </source>
</evidence>
<dbReference type="PROSITE" id="PS50158">
    <property type="entry name" value="ZF_CCHC"/>
    <property type="match status" value="1"/>
</dbReference>
<evidence type="ECO:0000259" key="3">
    <source>
        <dbReference type="PROSITE" id="PS50158"/>
    </source>
</evidence>
<feature type="domain" description="CCHC-type" evidence="3">
    <location>
        <begin position="61"/>
        <end position="77"/>
    </location>
</feature>
<evidence type="ECO:0000313" key="4">
    <source>
        <dbReference type="EnsemblPlants" id="Bo3g062540.1"/>
    </source>
</evidence>
<keyword evidence="5" id="KW-1185">Reference proteome</keyword>
<dbReference type="EnsemblPlants" id="Bo3g062540.1">
    <property type="protein sequence ID" value="Bo3g062540.1"/>
    <property type="gene ID" value="Bo3g062540"/>
</dbReference>
<accession>A0A0D3BAJ1</accession>
<organism evidence="4 5">
    <name type="scientific">Brassica oleracea var. oleracea</name>
    <dbReference type="NCBI Taxonomy" id="109376"/>
    <lineage>
        <taxon>Eukaryota</taxon>
        <taxon>Viridiplantae</taxon>
        <taxon>Streptophyta</taxon>
        <taxon>Embryophyta</taxon>
        <taxon>Tracheophyta</taxon>
        <taxon>Spermatophyta</taxon>
        <taxon>Magnoliopsida</taxon>
        <taxon>eudicotyledons</taxon>
        <taxon>Gunneridae</taxon>
        <taxon>Pentapetalae</taxon>
        <taxon>rosids</taxon>
        <taxon>malvids</taxon>
        <taxon>Brassicales</taxon>
        <taxon>Brassicaceae</taxon>
        <taxon>Brassiceae</taxon>
        <taxon>Brassica</taxon>
    </lineage>
</organism>
<dbReference type="SUPFAM" id="SSF57756">
    <property type="entry name" value="Retrovirus zinc finger-like domains"/>
    <property type="match status" value="1"/>
</dbReference>
<reference evidence="4 5" key="1">
    <citation type="journal article" date="2014" name="Genome Biol.">
        <title>Transcriptome and methylome profiling reveals relics of genome dominance in the mesopolyploid Brassica oleracea.</title>
        <authorList>
            <person name="Parkin I.A."/>
            <person name="Koh C."/>
            <person name="Tang H."/>
            <person name="Robinson S.J."/>
            <person name="Kagale S."/>
            <person name="Clarke W.E."/>
            <person name="Town C.D."/>
            <person name="Nixon J."/>
            <person name="Krishnakumar V."/>
            <person name="Bidwell S.L."/>
            <person name="Denoeud F."/>
            <person name="Belcram H."/>
            <person name="Links M.G."/>
            <person name="Just J."/>
            <person name="Clarke C."/>
            <person name="Bender T."/>
            <person name="Huebert T."/>
            <person name="Mason A.S."/>
            <person name="Pires J.C."/>
            <person name="Barker G."/>
            <person name="Moore J."/>
            <person name="Walley P.G."/>
            <person name="Manoli S."/>
            <person name="Batley J."/>
            <person name="Edwards D."/>
            <person name="Nelson M.N."/>
            <person name="Wang X."/>
            <person name="Paterson A.H."/>
            <person name="King G."/>
            <person name="Bancroft I."/>
            <person name="Chalhoub B."/>
            <person name="Sharpe A.G."/>
        </authorList>
    </citation>
    <scope>NUCLEOTIDE SEQUENCE</scope>
    <source>
        <strain evidence="4 5">cv. TO1000</strain>
    </source>
</reference>
<feature type="compositionally biased region" description="Polar residues" evidence="2">
    <location>
        <begin position="17"/>
        <end position="53"/>
    </location>
</feature>
<dbReference type="GO" id="GO:0003676">
    <property type="term" value="F:nucleic acid binding"/>
    <property type="evidence" value="ECO:0007669"/>
    <property type="project" value="InterPro"/>
</dbReference>
<dbReference type="Proteomes" id="UP000032141">
    <property type="component" value="Chromosome C3"/>
</dbReference>
<sequence>MLHKAIHAIRQLKKKGNTNTSPSPKQQSNFSSLSNSDLKTNVLSSDRSKTVKPTSKAHSTRCFKCHRIGHYANKCQKQRPLVTLENENVETEPEKEDPLPIFDDFTYEPMEGLDEEQIRDLRTNLFEEEENDVPRFVDQSIGATQHGSSKDICSLFDSYLPNLEAFMHEITWRMFSTQ</sequence>
<keyword evidence="1" id="KW-0479">Metal-binding</keyword>
<dbReference type="HOGENOM" id="CLU_100370_0_0_1"/>
<feature type="region of interest" description="Disordered" evidence="2">
    <location>
        <begin position="11"/>
        <end position="53"/>
    </location>
</feature>
<proteinExistence type="predicted"/>
<dbReference type="GO" id="GO:0008270">
    <property type="term" value="F:zinc ion binding"/>
    <property type="evidence" value="ECO:0007669"/>
    <property type="project" value="UniProtKB-KW"/>
</dbReference>
<dbReference type="InterPro" id="IPR001878">
    <property type="entry name" value="Znf_CCHC"/>
</dbReference>
<evidence type="ECO:0000313" key="5">
    <source>
        <dbReference type="Proteomes" id="UP000032141"/>
    </source>
</evidence>
<dbReference type="AlphaFoldDB" id="A0A0D3BAJ1"/>
<keyword evidence="1" id="KW-0863">Zinc-finger</keyword>
<evidence type="ECO:0000256" key="1">
    <source>
        <dbReference type="PROSITE-ProRule" id="PRU00047"/>
    </source>
</evidence>
<name>A0A0D3BAJ1_BRAOL</name>
<dbReference type="Gramene" id="Bo3g062540.1">
    <property type="protein sequence ID" value="Bo3g062540.1"/>
    <property type="gene ID" value="Bo3g062540"/>
</dbReference>
<protein>
    <recommendedName>
        <fullName evidence="3">CCHC-type domain-containing protein</fullName>
    </recommendedName>
</protein>
<dbReference type="Gene3D" id="4.10.60.10">
    <property type="entry name" value="Zinc finger, CCHC-type"/>
    <property type="match status" value="1"/>
</dbReference>
<reference evidence="4" key="2">
    <citation type="submission" date="2015-03" db="UniProtKB">
        <authorList>
            <consortium name="EnsemblPlants"/>
        </authorList>
    </citation>
    <scope>IDENTIFICATION</scope>
</reference>